<keyword evidence="3" id="KW-1185">Reference proteome</keyword>
<evidence type="ECO:0000313" key="3">
    <source>
        <dbReference type="Proteomes" id="UP000320762"/>
    </source>
</evidence>
<sequence length="292" mass="32221">MPPDKTKTTPSSNHRLSPYDRESDAGSTHKSTGDQSTITATKSDLIHSSGRLQGRGTAHEVLKCISKLRRTGKPYSIDVEIVHKQPEQHGGPSIVSAPCLKSVKLVIKDGDPSNESELTRLLDALQAPDLKKASILCLGESTGACENAAYKFLETAGESGKLTTVILSLRCRFKDPLKKYLRSSAAKHLTTLFLHTNAFLEDELVPIIPQTCFLSNLEKLVLRNAVRTNADPVIFFSALQRRHNAGNSKLRAVRITVVDGIPAEVVARAHAIGIEYQAYRRVSRKNREWFIE</sequence>
<organism evidence="2 3">
    <name type="scientific">Schizophyllum amplum</name>
    <dbReference type="NCBI Taxonomy" id="97359"/>
    <lineage>
        <taxon>Eukaryota</taxon>
        <taxon>Fungi</taxon>
        <taxon>Dikarya</taxon>
        <taxon>Basidiomycota</taxon>
        <taxon>Agaricomycotina</taxon>
        <taxon>Agaricomycetes</taxon>
        <taxon>Agaricomycetidae</taxon>
        <taxon>Agaricales</taxon>
        <taxon>Schizophyllaceae</taxon>
        <taxon>Schizophyllum</taxon>
    </lineage>
</organism>
<feature type="compositionally biased region" description="Polar residues" evidence="1">
    <location>
        <begin position="25"/>
        <end position="41"/>
    </location>
</feature>
<proteinExistence type="predicted"/>
<comment type="caution">
    <text evidence="2">The sequence shown here is derived from an EMBL/GenBank/DDBJ whole genome shotgun (WGS) entry which is preliminary data.</text>
</comment>
<name>A0A550CVA6_9AGAR</name>
<dbReference type="Proteomes" id="UP000320762">
    <property type="component" value="Unassembled WGS sequence"/>
</dbReference>
<reference evidence="2 3" key="1">
    <citation type="journal article" date="2019" name="New Phytol.">
        <title>Comparative genomics reveals unique wood-decay strategies and fruiting body development in the Schizophyllaceae.</title>
        <authorList>
            <person name="Almasi E."/>
            <person name="Sahu N."/>
            <person name="Krizsan K."/>
            <person name="Balint B."/>
            <person name="Kovacs G.M."/>
            <person name="Kiss B."/>
            <person name="Cseklye J."/>
            <person name="Drula E."/>
            <person name="Henrissat B."/>
            <person name="Nagy I."/>
            <person name="Chovatia M."/>
            <person name="Adam C."/>
            <person name="LaButti K."/>
            <person name="Lipzen A."/>
            <person name="Riley R."/>
            <person name="Grigoriev I.V."/>
            <person name="Nagy L.G."/>
        </authorList>
    </citation>
    <scope>NUCLEOTIDE SEQUENCE [LARGE SCALE GENOMIC DNA]</scope>
    <source>
        <strain evidence="2 3">NL-1724</strain>
    </source>
</reference>
<evidence type="ECO:0000256" key="1">
    <source>
        <dbReference type="SAM" id="MobiDB-lite"/>
    </source>
</evidence>
<evidence type="ECO:0000313" key="2">
    <source>
        <dbReference type="EMBL" id="TRM68723.1"/>
    </source>
</evidence>
<accession>A0A550CVA6</accession>
<feature type="region of interest" description="Disordered" evidence="1">
    <location>
        <begin position="1"/>
        <end position="41"/>
    </location>
</feature>
<dbReference type="EMBL" id="VDMD01000002">
    <property type="protein sequence ID" value="TRM68723.1"/>
    <property type="molecule type" value="Genomic_DNA"/>
</dbReference>
<dbReference type="AlphaFoldDB" id="A0A550CVA6"/>
<gene>
    <name evidence="2" type="ORF">BD626DRAFT_120144</name>
</gene>
<protein>
    <submittedName>
        <fullName evidence="2">Uncharacterized protein</fullName>
    </submittedName>
</protein>